<organism evidence="1">
    <name type="scientific">marine metagenome</name>
    <dbReference type="NCBI Taxonomy" id="408172"/>
    <lineage>
        <taxon>unclassified sequences</taxon>
        <taxon>metagenomes</taxon>
        <taxon>ecological metagenomes</taxon>
    </lineage>
</organism>
<evidence type="ECO:0000313" key="1">
    <source>
        <dbReference type="EMBL" id="SVC01593.1"/>
    </source>
</evidence>
<proteinExistence type="predicted"/>
<accession>A0A382IRU4</accession>
<dbReference type="AlphaFoldDB" id="A0A382IRU4"/>
<name>A0A382IRU4_9ZZZZ</name>
<reference evidence="1" key="1">
    <citation type="submission" date="2018-05" db="EMBL/GenBank/DDBJ databases">
        <authorList>
            <person name="Lanie J.A."/>
            <person name="Ng W.-L."/>
            <person name="Kazmierczak K.M."/>
            <person name="Andrzejewski T.M."/>
            <person name="Davidsen T.M."/>
            <person name="Wayne K.J."/>
            <person name="Tettelin H."/>
            <person name="Glass J.I."/>
            <person name="Rusch D."/>
            <person name="Podicherti R."/>
            <person name="Tsui H.-C.T."/>
            <person name="Winkler M.E."/>
        </authorList>
    </citation>
    <scope>NUCLEOTIDE SEQUENCE</scope>
</reference>
<dbReference type="EMBL" id="UINC01068745">
    <property type="protein sequence ID" value="SVC01593.1"/>
    <property type="molecule type" value="Genomic_DNA"/>
</dbReference>
<sequence length="23" mass="2743">MDDWISFSKIGFLFVKPSNIVLW</sequence>
<protein>
    <submittedName>
        <fullName evidence="1">Uncharacterized protein</fullName>
    </submittedName>
</protein>
<feature type="non-terminal residue" evidence="1">
    <location>
        <position position="23"/>
    </location>
</feature>
<gene>
    <name evidence="1" type="ORF">METZ01_LOCUS254447</name>
</gene>